<keyword evidence="15" id="KW-0472">Membrane</keyword>
<dbReference type="EMBL" id="BJND01000099">
    <property type="protein sequence ID" value="GEC10245.1"/>
    <property type="molecule type" value="Genomic_DNA"/>
</dbReference>
<accession>A0A4Y3VVU1</accession>
<evidence type="ECO:0000256" key="14">
    <source>
        <dbReference type="SAM" id="MobiDB-lite"/>
    </source>
</evidence>
<dbReference type="FunFam" id="1.10.3810.10:FF:000001">
    <property type="entry name" value="Penicillin-binding protein 1A"/>
    <property type="match status" value="1"/>
</dbReference>
<dbReference type="GO" id="GO:0071555">
    <property type="term" value="P:cell wall organization"/>
    <property type="evidence" value="ECO:0007669"/>
    <property type="project" value="UniProtKB-KW"/>
</dbReference>
<keyword evidence="9" id="KW-0573">Peptidoglycan synthesis</keyword>
<dbReference type="PANTHER" id="PTHR32282:SF34">
    <property type="entry name" value="PENICILLIN-BINDING PROTEIN 1A"/>
    <property type="match status" value="1"/>
</dbReference>
<evidence type="ECO:0000256" key="3">
    <source>
        <dbReference type="ARBA" id="ARBA00022645"/>
    </source>
</evidence>
<evidence type="ECO:0000256" key="15">
    <source>
        <dbReference type="SAM" id="Phobius"/>
    </source>
</evidence>
<dbReference type="Pfam" id="PF00912">
    <property type="entry name" value="Transgly"/>
    <property type="match status" value="1"/>
</dbReference>
<comment type="caution">
    <text evidence="18">The sequence shown here is derived from an EMBL/GenBank/DDBJ whole genome shotgun (WGS) entry which is preliminary data.</text>
</comment>
<comment type="similarity">
    <text evidence="1">In the C-terminal section; belongs to the transpeptidase family.</text>
</comment>
<dbReference type="Pfam" id="PF00905">
    <property type="entry name" value="Transpeptidase"/>
    <property type="match status" value="1"/>
</dbReference>
<feature type="domain" description="Glycosyl transferase family 51" evidence="17">
    <location>
        <begin position="91"/>
        <end position="266"/>
    </location>
</feature>
<evidence type="ECO:0000256" key="6">
    <source>
        <dbReference type="ARBA" id="ARBA00022679"/>
    </source>
</evidence>
<sequence length="813" mass="84326">MRPFDREQSPTSAMPATGRTRAGARRGTKARTERTGWRRLLPTWRIALGSALLFLLLLMGAFGAGYVLVDIPAANAAATAQNNVYLYADGSVLARKGETNRQNTALTHIPKGVQEAVLAAENRDFYTESAVDPSAMARAAWNTLTGKGKQSGSTITQQYVKNYYLGQEQTLTRKAKELFIAIKLEQQTSKDDILTGYLNTSYFGRNAYGIQAAAQAYYGTNAESLDTAQGAYLASLLNAPSLYDVVTHPENRPRAVARWNYVLDGMVKQKWLTPAQRAAMTFPEPIPPKAASGLSGQRGYLVEAVNDYLTSHGIIDEKTLAAGGYRITTTFVKERQDALVKAVDDQLTSKADPGKRVQDRTVRAGAVSVDVKSGDVVAMYGGTDYTKQYVNSATRRDYQVGSTFKPLVFTSAVDNDSTTQNGAVITPSTVYDGDNKHMVRGPDGPTGYAPENQDQVSYGPITVTTATDKSVNSVYAQMAQDVGPAKVKHTAVALGVPEDTPDLTASPSIALGVATASVLDMADVYTTLANHGRHQPYTLVEKVTKGGQDLTPPERETTHAVSRVAADTTTQVLRSVVDNGSGEAAALPGREAAGKTGTAEDDKAAWFAGYTPELATVVAVLGQDPDTGAHTPLYGALGQKRMGGGGFPARIWQQYTSGVLKGVPVQDFDLDLRHASAEPSAPAPERDASTPSGQSAPPRTPAEPGTDASGGTDDDPGNGTTGGGGDNGTTGGGTGGDTSGGGTDGGTGGDTSGGGTDGGTGGDTTGGGTDGGTDGGADGGKGSGGAHGGGTNGPGTDDGGWGGPRGPQDWPPQ</sequence>
<dbReference type="GO" id="GO:0009252">
    <property type="term" value="P:peptidoglycan biosynthetic process"/>
    <property type="evidence" value="ECO:0007669"/>
    <property type="project" value="UniProtKB-KW"/>
</dbReference>
<proteinExistence type="inferred from homology"/>
<dbReference type="AlphaFoldDB" id="A0A4Y3VVU1"/>
<keyword evidence="15" id="KW-1133">Transmembrane helix</keyword>
<feature type="compositionally biased region" description="Gly residues" evidence="14">
    <location>
        <begin position="719"/>
        <end position="805"/>
    </location>
</feature>
<keyword evidence="11" id="KW-0961">Cell wall biogenesis/degradation</keyword>
<keyword evidence="15" id="KW-0812">Transmembrane</keyword>
<feature type="region of interest" description="Disordered" evidence="14">
    <location>
        <begin position="1"/>
        <end position="32"/>
    </location>
</feature>
<dbReference type="RefSeq" id="WP_141315626.1">
    <property type="nucleotide sequence ID" value="NZ_BJND01000099.1"/>
</dbReference>
<dbReference type="Gene3D" id="3.40.710.10">
    <property type="entry name" value="DD-peptidase/beta-lactamase superfamily"/>
    <property type="match status" value="1"/>
</dbReference>
<keyword evidence="4" id="KW-0645">Protease</keyword>
<evidence type="ECO:0000256" key="9">
    <source>
        <dbReference type="ARBA" id="ARBA00022984"/>
    </source>
</evidence>
<dbReference type="InterPro" id="IPR012338">
    <property type="entry name" value="Beta-lactam/transpept-like"/>
</dbReference>
<evidence type="ECO:0000313" key="18">
    <source>
        <dbReference type="EMBL" id="GEC10245.1"/>
    </source>
</evidence>
<keyword evidence="10" id="KW-0511">Multifunctional enzyme</keyword>
<evidence type="ECO:0000256" key="1">
    <source>
        <dbReference type="ARBA" id="ARBA00007090"/>
    </source>
</evidence>
<comment type="similarity">
    <text evidence="2">In the N-terminal section; belongs to the glycosyltransferase 51 family.</text>
</comment>
<keyword evidence="7" id="KW-0378">Hydrolase</keyword>
<feature type="domain" description="Penicillin-binding protein transpeptidase" evidence="16">
    <location>
        <begin position="365"/>
        <end position="626"/>
    </location>
</feature>
<evidence type="ECO:0000256" key="13">
    <source>
        <dbReference type="ARBA" id="ARBA00049902"/>
    </source>
</evidence>
<evidence type="ECO:0000259" key="17">
    <source>
        <dbReference type="Pfam" id="PF00912"/>
    </source>
</evidence>
<protein>
    <submittedName>
        <fullName evidence="18">Penicillin-binding protein</fullName>
    </submittedName>
</protein>
<gene>
    <name evidence="18" type="ORF">SSP24_79000</name>
</gene>
<keyword evidence="6" id="KW-0808">Transferase</keyword>
<dbReference type="GO" id="GO:0030288">
    <property type="term" value="C:outer membrane-bounded periplasmic space"/>
    <property type="evidence" value="ECO:0007669"/>
    <property type="project" value="TreeGrafter"/>
</dbReference>
<dbReference type="GO" id="GO:0008955">
    <property type="term" value="F:peptidoglycan glycosyltransferase activity"/>
    <property type="evidence" value="ECO:0007669"/>
    <property type="project" value="UniProtKB-EC"/>
</dbReference>
<dbReference type="GO" id="GO:0008658">
    <property type="term" value="F:penicillin binding"/>
    <property type="evidence" value="ECO:0007669"/>
    <property type="project" value="InterPro"/>
</dbReference>
<organism evidence="18 19">
    <name type="scientific">Streptomyces spinoverrucosus</name>
    <dbReference type="NCBI Taxonomy" id="284043"/>
    <lineage>
        <taxon>Bacteria</taxon>
        <taxon>Bacillati</taxon>
        <taxon>Actinomycetota</taxon>
        <taxon>Actinomycetes</taxon>
        <taxon>Kitasatosporales</taxon>
        <taxon>Streptomycetaceae</taxon>
        <taxon>Streptomyces</taxon>
    </lineage>
</organism>
<evidence type="ECO:0000256" key="12">
    <source>
        <dbReference type="ARBA" id="ARBA00034000"/>
    </source>
</evidence>
<evidence type="ECO:0000256" key="7">
    <source>
        <dbReference type="ARBA" id="ARBA00022801"/>
    </source>
</evidence>
<evidence type="ECO:0000256" key="10">
    <source>
        <dbReference type="ARBA" id="ARBA00023268"/>
    </source>
</evidence>
<evidence type="ECO:0000256" key="2">
    <source>
        <dbReference type="ARBA" id="ARBA00007739"/>
    </source>
</evidence>
<dbReference type="InterPro" id="IPR050396">
    <property type="entry name" value="Glycosyltr_51/Transpeptidase"/>
</dbReference>
<dbReference type="PANTHER" id="PTHR32282">
    <property type="entry name" value="BINDING PROTEIN TRANSPEPTIDASE, PUTATIVE-RELATED"/>
    <property type="match status" value="1"/>
</dbReference>
<dbReference type="InterPro" id="IPR001460">
    <property type="entry name" value="PCN-bd_Tpept"/>
</dbReference>
<evidence type="ECO:0000256" key="5">
    <source>
        <dbReference type="ARBA" id="ARBA00022676"/>
    </source>
</evidence>
<dbReference type="GO" id="GO:0009002">
    <property type="term" value="F:serine-type D-Ala-D-Ala carboxypeptidase activity"/>
    <property type="evidence" value="ECO:0007669"/>
    <property type="project" value="UniProtKB-EC"/>
</dbReference>
<evidence type="ECO:0000256" key="11">
    <source>
        <dbReference type="ARBA" id="ARBA00023316"/>
    </source>
</evidence>
<reference evidence="18 19" key="1">
    <citation type="submission" date="2019-06" db="EMBL/GenBank/DDBJ databases">
        <title>Whole genome shotgun sequence of Streptomyces spinoverrucosus NBRC 14228.</title>
        <authorList>
            <person name="Hosoyama A."/>
            <person name="Uohara A."/>
            <person name="Ohji S."/>
            <person name="Ichikawa N."/>
        </authorList>
    </citation>
    <scope>NUCLEOTIDE SEQUENCE [LARGE SCALE GENOMIC DNA]</scope>
    <source>
        <strain evidence="18 19">NBRC 14228</strain>
    </source>
</reference>
<dbReference type="InterPro" id="IPR036950">
    <property type="entry name" value="PBP_transglycosylase"/>
</dbReference>
<keyword evidence="5" id="KW-0328">Glycosyltransferase</keyword>
<evidence type="ECO:0000313" key="19">
    <source>
        <dbReference type="Proteomes" id="UP000317881"/>
    </source>
</evidence>
<dbReference type="Proteomes" id="UP000317881">
    <property type="component" value="Unassembled WGS sequence"/>
</dbReference>
<dbReference type="OrthoDB" id="8865355at2"/>
<keyword evidence="19" id="KW-1185">Reference proteome</keyword>
<keyword evidence="3" id="KW-0121">Carboxypeptidase</keyword>
<evidence type="ECO:0000256" key="4">
    <source>
        <dbReference type="ARBA" id="ARBA00022670"/>
    </source>
</evidence>
<dbReference type="Gene3D" id="1.10.3810.10">
    <property type="entry name" value="Biosynthetic peptidoglycan transglycosylase-like"/>
    <property type="match status" value="1"/>
</dbReference>
<name>A0A4Y3VVU1_9ACTN</name>
<feature type="region of interest" description="Disordered" evidence="14">
    <location>
        <begin position="676"/>
        <end position="813"/>
    </location>
</feature>
<dbReference type="SUPFAM" id="SSF56601">
    <property type="entry name" value="beta-lactamase/transpeptidase-like"/>
    <property type="match status" value="1"/>
</dbReference>
<evidence type="ECO:0000256" key="8">
    <source>
        <dbReference type="ARBA" id="ARBA00022960"/>
    </source>
</evidence>
<comment type="catalytic activity">
    <reaction evidence="12">
        <text>Preferential cleavage: (Ac)2-L-Lys-D-Ala-|-D-Ala. Also transpeptidation of peptidyl-alanyl moieties that are N-acyl substituents of D-alanine.</text>
        <dbReference type="EC" id="3.4.16.4"/>
    </reaction>
</comment>
<dbReference type="SUPFAM" id="SSF53955">
    <property type="entry name" value="Lysozyme-like"/>
    <property type="match status" value="1"/>
</dbReference>
<feature type="transmembrane region" description="Helical" evidence="15">
    <location>
        <begin position="46"/>
        <end position="69"/>
    </location>
</feature>
<evidence type="ECO:0000259" key="16">
    <source>
        <dbReference type="Pfam" id="PF00905"/>
    </source>
</evidence>
<dbReference type="GO" id="GO:0008360">
    <property type="term" value="P:regulation of cell shape"/>
    <property type="evidence" value="ECO:0007669"/>
    <property type="project" value="UniProtKB-KW"/>
</dbReference>
<dbReference type="GO" id="GO:0006508">
    <property type="term" value="P:proteolysis"/>
    <property type="evidence" value="ECO:0007669"/>
    <property type="project" value="UniProtKB-KW"/>
</dbReference>
<keyword evidence="8" id="KW-0133">Cell shape</keyword>
<comment type="catalytic activity">
    <reaction evidence="13">
        <text>[GlcNAc-(1-&gt;4)-Mur2Ac(oyl-L-Ala-gamma-D-Glu-L-Lys-D-Ala-D-Ala)](n)-di-trans,octa-cis-undecaprenyl diphosphate + beta-D-GlcNAc-(1-&gt;4)-Mur2Ac(oyl-L-Ala-gamma-D-Glu-L-Lys-D-Ala-D-Ala)-di-trans,octa-cis-undecaprenyl diphosphate = [GlcNAc-(1-&gt;4)-Mur2Ac(oyl-L-Ala-gamma-D-Glu-L-Lys-D-Ala-D-Ala)](n+1)-di-trans,octa-cis-undecaprenyl diphosphate + di-trans,octa-cis-undecaprenyl diphosphate + H(+)</text>
        <dbReference type="Rhea" id="RHEA:23708"/>
        <dbReference type="Rhea" id="RHEA-COMP:9602"/>
        <dbReference type="Rhea" id="RHEA-COMP:9603"/>
        <dbReference type="ChEBI" id="CHEBI:15378"/>
        <dbReference type="ChEBI" id="CHEBI:58405"/>
        <dbReference type="ChEBI" id="CHEBI:60033"/>
        <dbReference type="ChEBI" id="CHEBI:78435"/>
        <dbReference type="EC" id="2.4.99.28"/>
    </reaction>
</comment>
<dbReference type="InterPro" id="IPR001264">
    <property type="entry name" value="Glyco_trans_51"/>
</dbReference>
<dbReference type="InterPro" id="IPR023346">
    <property type="entry name" value="Lysozyme-like_dom_sf"/>
</dbReference>